<feature type="region of interest" description="Disordered" evidence="1">
    <location>
        <begin position="47"/>
        <end position="74"/>
    </location>
</feature>
<proteinExistence type="predicted"/>
<evidence type="ECO:0000313" key="2">
    <source>
        <dbReference type="EMBL" id="KAK2941566.1"/>
    </source>
</evidence>
<keyword evidence="3" id="KW-1185">Reference proteome</keyword>
<comment type="caution">
    <text evidence="2">The sequence shown here is derived from an EMBL/GenBank/DDBJ whole genome shotgun (WGS) entry which is preliminary data.</text>
</comment>
<evidence type="ECO:0000256" key="1">
    <source>
        <dbReference type="SAM" id="MobiDB-lite"/>
    </source>
</evidence>
<sequence>MNTSRPINATLPLEILPLAGSVTNCVSDDPSVNLPTFQYVQKIRKSSPSKPPIETIPSSTKTEHPRYPIGVVVN</sequence>
<name>A0ABQ9WQ05_9EUKA</name>
<organism evidence="2 3">
    <name type="scientific">Blattamonas nauphoetae</name>
    <dbReference type="NCBI Taxonomy" id="2049346"/>
    <lineage>
        <taxon>Eukaryota</taxon>
        <taxon>Metamonada</taxon>
        <taxon>Preaxostyla</taxon>
        <taxon>Oxymonadida</taxon>
        <taxon>Blattamonas</taxon>
    </lineage>
</organism>
<gene>
    <name evidence="2" type="ORF">BLNAU_23529</name>
</gene>
<reference evidence="2 3" key="1">
    <citation type="journal article" date="2022" name="bioRxiv">
        <title>Genomics of Preaxostyla Flagellates Illuminates Evolutionary Transitions and the Path Towards Mitochondrial Loss.</title>
        <authorList>
            <person name="Novak L.V.F."/>
            <person name="Treitli S.C."/>
            <person name="Pyrih J."/>
            <person name="Halakuc P."/>
            <person name="Pipaliya S.V."/>
            <person name="Vacek V."/>
            <person name="Brzon O."/>
            <person name="Soukal P."/>
            <person name="Eme L."/>
            <person name="Dacks J.B."/>
            <person name="Karnkowska A."/>
            <person name="Elias M."/>
            <person name="Hampl V."/>
        </authorList>
    </citation>
    <scope>NUCLEOTIDE SEQUENCE [LARGE SCALE GENOMIC DNA]</scope>
    <source>
        <strain evidence="2">NAU3</strain>
        <tissue evidence="2">Gut</tissue>
    </source>
</reference>
<accession>A0ABQ9WQ05</accession>
<dbReference type="Proteomes" id="UP001281761">
    <property type="component" value="Unassembled WGS sequence"/>
</dbReference>
<protein>
    <submittedName>
        <fullName evidence="2">Uncharacterized protein</fullName>
    </submittedName>
</protein>
<dbReference type="EMBL" id="JARBJD010000489">
    <property type="protein sequence ID" value="KAK2941566.1"/>
    <property type="molecule type" value="Genomic_DNA"/>
</dbReference>
<evidence type="ECO:0000313" key="3">
    <source>
        <dbReference type="Proteomes" id="UP001281761"/>
    </source>
</evidence>